<evidence type="ECO:0000313" key="11">
    <source>
        <dbReference type="Proteomes" id="UP000504629"/>
    </source>
</evidence>
<feature type="transmembrane region" description="Helical" evidence="10">
    <location>
        <begin position="298"/>
        <end position="328"/>
    </location>
</feature>
<feature type="transmembrane region" description="Helical" evidence="10">
    <location>
        <begin position="190"/>
        <end position="212"/>
    </location>
</feature>
<evidence type="ECO:0000256" key="7">
    <source>
        <dbReference type="ARBA" id="ARBA00022824"/>
    </source>
</evidence>
<keyword evidence="7" id="KW-0256">Endoplasmic reticulum</keyword>
<dbReference type="EC" id="2.7.1.108" evidence="3"/>
<evidence type="ECO:0000256" key="1">
    <source>
        <dbReference type="ARBA" id="ARBA00004477"/>
    </source>
</evidence>
<reference evidence="12" key="1">
    <citation type="submission" date="2025-08" db="UniProtKB">
        <authorList>
            <consortium name="RefSeq"/>
        </authorList>
    </citation>
    <scope>IDENTIFICATION</scope>
    <source>
        <tissue evidence="12">Silk gland</tissue>
    </source>
</reference>
<dbReference type="GeneID" id="114251113"/>
<evidence type="ECO:0000256" key="4">
    <source>
        <dbReference type="ARBA" id="ARBA00022679"/>
    </source>
</evidence>
<comment type="subcellular location">
    <subcellularLocation>
        <location evidence="1">Endoplasmic reticulum membrane</location>
        <topology evidence="1">Multi-pass membrane protein</topology>
    </subcellularLocation>
</comment>
<dbReference type="AlphaFoldDB" id="A0A6J2KLS6"/>
<evidence type="ECO:0000256" key="5">
    <source>
        <dbReference type="ARBA" id="ARBA00022692"/>
    </source>
</evidence>
<feature type="transmembrane region" description="Helical" evidence="10">
    <location>
        <begin position="424"/>
        <end position="443"/>
    </location>
</feature>
<protein>
    <recommendedName>
        <fullName evidence="3">dolichol kinase</fullName>
        <ecNumber evidence="3">2.7.1.108</ecNumber>
    </recommendedName>
</protein>
<dbReference type="KEGG" id="bman:114251113"/>
<feature type="transmembrane region" description="Helical" evidence="10">
    <location>
        <begin position="356"/>
        <end position="377"/>
    </location>
</feature>
<evidence type="ECO:0000256" key="3">
    <source>
        <dbReference type="ARBA" id="ARBA00012132"/>
    </source>
</evidence>
<feature type="transmembrane region" description="Helical" evidence="10">
    <location>
        <begin position="224"/>
        <end position="254"/>
    </location>
</feature>
<evidence type="ECO:0000256" key="10">
    <source>
        <dbReference type="SAM" id="Phobius"/>
    </source>
</evidence>
<keyword evidence="11" id="KW-1185">Reference proteome</keyword>
<keyword evidence="6 12" id="KW-0418">Kinase</keyword>
<evidence type="ECO:0000256" key="9">
    <source>
        <dbReference type="ARBA" id="ARBA00023136"/>
    </source>
</evidence>
<organism evidence="11 12">
    <name type="scientific">Bombyx mandarina</name>
    <name type="common">Wild silk moth</name>
    <name type="synonym">Wild silkworm</name>
    <dbReference type="NCBI Taxonomy" id="7092"/>
    <lineage>
        <taxon>Eukaryota</taxon>
        <taxon>Metazoa</taxon>
        <taxon>Ecdysozoa</taxon>
        <taxon>Arthropoda</taxon>
        <taxon>Hexapoda</taxon>
        <taxon>Insecta</taxon>
        <taxon>Pterygota</taxon>
        <taxon>Neoptera</taxon>
        <taxon>Endopterygota</taxon>
        <taxon>Lepidoptera</taxon>
        <taxon>Glossata</taxon>
        <taxon>Ditrysia</taxon>
        <taxon>Bombycoidea</taxon>
        <taxon>Bombycidae</taxon>
        <taxon>Bombycinae</taxon>
        <taxon>Bombyx</taxon>
    </lineage>
</organism>
<dbReference type="GO" id="GO:0005789">
    <property type="term" value="C:endoplasmic reticulum membrane"/>
    <property type="evidence" value="ECO:0007669"/>
    <property type="project" value="UniProtKB-SubCell"/>
</dbReference>
<dbReference type="CTD" id="22845"/>
<dbReference type="PANTHER" id="PTHR13205:SF15">
    <property type="entry name" value="DOLICHOL KINASE"/>
    <property type="match status" value="1"/>
</dbReference>
<feature type="transmembrane region" description="Helical" evidence="10">
    <location>
        <begin position="69"/>
        <end position="90"/>
    </location>
</feature>
<feature type="transmembrane region" description="Helical" evidence="10">
    <location>
        <begin position="159"/>
        <end position="178"/>
    </location>
</feature>
<evidence type="ECO:0000256" key="8">
    <source>
        <dbReference type="ARBA" id="ARBA00022989"/>
    </source>
</evidence>
<gene>
    <name evidence="12" type="primary">LOC114251113</name>
</gene>
<keyword evidence="4" id="KW-0808">Transferase</keyword>
<dbReference type="GO" id="GO:0043048">
    <property type="term" value="P:dolichyl monophosphate biosynthetic process"/>
    <property type="evidence" value="ECO:0007669"/>
    <property type="project" value="TreeGrafter"/>
</dbReference>
<evidence type="ECO:0000256" key="2">
    <source>
        <dbReference type="ARBA" id="ARBA00010794"/>
    </source>
</evidence>
<keyword evidence="8 10" id="KW-1133">Transmembrane helix</keyword>
<dbReference type="PANTHER" id="PTHR13205">
    <property type="entry name" value="TRANSMEMBRANE PROTEIN 15-RELATED"/>
    <property type="match status" value="1"/>
</dbReference>
<dbReference type="RefSeq" id="XP_028041114.1">
    <property type="nucleotide sequence ID" value="XM_028185313.1"/>
</dbReference>
<dbReference type="OrthoDB" id="377083at2759"/>
<dbReference type="GO" id="GO:0004168">
    <property type="term" value="F:dolichol kinase activity"/>
    <property type="evidence" value="ECO:0007669"/>
    <property type="project" value="UniProtKB-EC"/>
</dbReference>
<keyword evidence="5 10" id="KW-0812">Transmembrane</keyword>
<feature type="transmembrane region" description="Helical" evidence="10">
    <location>
        <begin position="384"/>
        <end position="404"/>
    </location>
</feature>
<evidence type="ECO:0000313" key="12">
    <source>
        <dbReference type="RefSeq" id="XP_028041114.1"/>
    </source>
</evidence>
<evidence type="ECO:0000256" key="6">
    <source>
        <dbReference type="ARBA" id="ARBA00022777"/>
    </source>
</evidence>
<feature type="transmembrane region" description="Helical" evidence="10">
    <location>
        <begin position="46"/>
        <end position="63"/>
    </location>
</feature>
<sequence>MQSNSKVLHFYNSFKRYTSLCMSVDYTISRNLRDGGIGTRPISSNGLWCCALLPALLISYNLLYKVSPLYTLVAYVAVGLFCYSILFVVFISVSCLVLREPIYGGCIASSLVSALMNFIFNTQGLTTSLFFSLTAVYLYSTMLRWSLTKFPKTYTIGEAMIVTQGLTLFTIAVIGRIMNILHDSNEDMNLISSIVLTALSTVGLLITGLCVISEKQRNIQTFSYMFAVAALFALVTLHVLLGLNCVFRILNYIFLNRNRVQLFAFWLFLLMISIFLVLTRTKSAVKVNTVTRKSFHLLASLVFMSGIIYDVYLTSLAAGIGLGFLILVEALRKLNITPISEALQSAFDVYSDEKDIGSFAMTPIYLYVGLACPLILVPSYEGTTLELLSGVLATGVGDTAASWFGSKYGTKKWTNSEKTVEGTIANVLSQVATVYVLHLFGLLRNNTVLIRTMLAASISSVVEAKTDQVDNLILPLVTLLVFQINWMFG</sequence>
<dbReference type="Proteomes" id="UP000504629">
    <property type="component" value="Unplaced"/>
</dbReference>
<dbReference type="InterPro" id="IPR032974">
    <property type="entry name" value="Polypren_kinase"/>
</dbReference>
<feature type="transmembrane region" description="Helical" evidence="10">
    <location>
        <begin position="260"/>
        <end position="278"/>
    </location>
</feature>
<name>A0A6J2KLS6_BOMMA</name>
<proteinExistence type="inferred from homology"/>
<accession>A0A6J2KLS6</accession>
<keyword evidence="9 10" id="KW-0472">Membrane</keyword>
<comment type="similarity">
    <text evidence="2">Belongs to the polyprenol kinase family.</text>
</comment>
<feature type="transmembrane region" description="Helical" evidence="10">
    <location>
        <begin position="126"/>
        <end position="147"/>
    </location>
</feature>